<gene>
    <name evidence="6" type="ORF">AM231_02200</name>
</gene>
<evidence type="ECO:0000256" key="3">
    <source>
        <dbReference type="PROSITE-ProRule" id="PRU00339"/>
    </source>
</evidence>
<dbReference type="Gene3D" id="1.25.40.10">
    <property type="entry name" value="Tetratricopeptide repeat domain"/>
    <property type="match status" value="4"/>
</dbReference>
<evidence type="ECO:0000256" key="1">
    <source>
        <dbReference type="ARBA" id="ARBA00022737"/>
    </source>
</evidence>
<keyword evidence="1" id="KW-0677">Repeat</keyword>
<feature type="repeat" description="TPR" evidence="3">
    <location>
        <begin position="550"/>
        <end position="583"/>
    </location>
</feature>
<evidence type="ECO:0000313" key="6">
    <source>
        <dbReference type="EMBL" id="KOR88068.1"/>
    </source>
</evidence>
<dbReference type="Pfam" id="PF13181">
    <property type="entry name" value="TPR_8"/>
    <property type="match status" value="2"/>
</dbReference>
<dbReference type="Proteomes" id="UP000036932">
    <property type="component" value="Unassembled WGS sequence"/>
</dbReference>
<dbReference type="InterPro" id="IPR019734">
    <property type="entry name" value="TPR_rpt"/>
</dbReference>
<dbReference type="SMART" id="SM00028">
    <property type="entry name" value="TPR"/>
    <property type="match status" value="15"/>
</dbReference>
<dbReference type="Pfam" id="PF14559">
    <property type="entry name" value="TPR_19"/>
    <property type="match status" value="1"/>
</dbReference>
<dbReference type="PANTHER" id="PTHR44858:SF1">
    <property type="entry name" value="UDP-N-ACETYLGLUCOSAMINE--PEPTIDE N-ACETYLGLUCOSAMINYLTRANSFERASE SPINDLY-RELATED"/>
    <property type="match status" value="1"/>
</dbReference>
<evidence type="ECO:0000256" key="2">
    <source>
        <dbReference type="ARBA" id="ARBA00022803"/>
    </source>
</evidence>
<feature type="repeat" description="TPR" evidence="3">
    <location>
        <begin position="310"/>
        <end position="343"/>
    </location>
</feature>
<feature type="coiled-coil region" evidence="4">
    <location>
        <begin position="77"/>
        <end position="138"/>
    </location>
</feature>
<dbReference type="SUPFAM" id="SSF48452">
    <property type="entry name" value="TPR-like"/>
    <property type="match status" value="3"/>
</dbReference>
<dbReference type="Pfam" id="PF13432">
    <property type="entry name" value="TPR_16"/>
    <property type="match status" value="3"/>
</dbReference>
<accession>A0A0M1P0N7</accession>
<dbReference type="RefSeq" id="WP_054401147.1">
    <property type="nucleotide sequence ID" value="NZ_LIUT01000001.1"/>
</dbReference>
<keyword evidence="4" id="KW-0175">Coiled coil</keyword>
<evidence type="ECO:0000313" key="7">
    <source>
        <dbReference type="Proteomes" id="UP000036932"/>
    </source>
</evidence>
<feature type="repeat" description="TPR" evidence="3">
    <location>
        <begin position="448"/>
        <end position="481"/>
    </location>
</feature>
<dbReference type="InterPro" id="IPR011990">
    <property type="entry name" value="TPR-like_helical_dom_sf"/>
</dbReference>
<dbReference type="AlphaFoldDB" id="A0A0M1P0N7"/>
<dbReference type="InterPro" id="IPR018704">
    <property type="entry name" value="SecYEG/CpoB_TPR"/>
</dbReference>
<feature type="repeat" description="TPR" evidence="3">
    <location>
        <begin position="105"/>
        <end position="138"/>
    </location>
</feature>
<feature type="domain" description="Ancillary SecYEG translocon subunit/Cell division coordinator CpoB TPR" evidence="5">
    <location>
        <begin position="383"/>
        <end position="481"/>
    </location>
</feature>
<proteinExistence type="predicted"/>
<sequence>MKLMKWIWFRIGNHYRKKRDFEQALKYMRKGEEAIIRFNDKLLYAELLHNSSHSEEAVAYLGQVIDTSGSHRAYERRAHILRELNRELEAIEDLNEAIRLNADNYLNWYTRGIAYKDLNQYDEAIRDLKESIKREDDSTVISTYYELGMTYYESGNPEEAAHYFRLSIQKPERAIPMYYYMLSVSLDLMDHVQEAIGVLQEGIQLVDRYEAEADSGYAMFAGSTNYSYGAFQTFQRQVREVYSFRKPMADLYIQLGDMGQAERYLSEAIERYPDSYDLYLKRAEVLNRSGSKAAAKADLEQVIEAAPDDYRAYFDLARIYREDGREEPAYELISKLYARQPDSPLACYWMADCYYRLGRQGEALAINDKLLKLEDDDAPNYVQRADIYMEMNDLPSAEQALKEAIALQDGTEIRNKLSYVLYLQGRNEEALLELQEAARQEESFSEHPTYLAASGHIYKEMGMWDLAIDAYSQAISAQPSNPRFYEFRAVCFVETGQLERGLADCAQGLSLNPVQGNLYSLRSGIYYSMGDYARAKEDTLQVLELSPGHPGAYFRLGQIYYKDQDEDAALAAFDEVLKLVPDHADSYLYKAHIYYSQFEHEEAIQAIVNWSLHLQKEMSPADKIQAIEGLEGFEEGLLDKAVERLTGMYGHQLYLS</sequence>
<name>A0A0M1P0N7_9BACL</name>
<keyword evidence="7" id="KW-1185">Reference proteome</keyword>
<organism evidence="6 7">
    <name type="scientific">Paenibacillus solani</name>
    <dbReference type="NCBI Taxonomy" id="1705565"/>
    <lineage>
        <taxon>Bacteria</taxon>
        <taxon>Bacillati</taxon>
        <taxon>Bacillota</taxon>
        <taxon>Bacilli</taxon>
        <taxon>Bacillales</taxon>
        <taxon>Paenibacillaceae</taxon>
        <taxon>Paenibacillus</taxon>
    </lineage>
</organism>
<evidence type="ECO:0000256" key="4">
    <source>
        <dbReference type="SAM" id="Coils"/>
    </source>
</evidence>
<comment type="caution">
    <text evidence="6">The sequence shown here is derived from an EMBL/GenBank/DDBJ whole genome shotgun (WGS) entry which is preliminary data.</text>
</comment>
<dbReference type="PANTHER" id="PTHR44858">
    <property type="entry name" value="TETRATRICOPEPTIDE REPEAT PROTEIN 6"/>
    <property type="match status" value="1"/>
</dbReference>
<dbReference type="Pfam" id="PF09976">
    <property type="entry name" value="TPR_21"/>
    <property type="match status" value="1"/>
</dbReference>
<dbReference type="OrthoDB" id="2488002at2"/>
<dbReference type="PATRIC" id="fig|1705565.3.peg.2301"/>
<dbReference type="PROSITE" id="PS50293">
    <property type="entry name" value="TPR_REGION"/>
    <property type="match status" value="1"/>
</dbReference>
<keyword evidence="2 3" id="KW-0802">TPR repeat</keyword>
<dbReference type="EMBL" id="LIUT01000001">
    <property type="protein sequence ID" value="KOR88068.1"/>
    <property type="molecule type" value="Genomic_DNA"/>
</dbReference>
<feature type="repeat" description="TPR" evidence="3">
    <location>
        <begin position="141"/>
        <end position="174"/>
    </location>
</feature>
<protein>
    <recommendedName>
        <fullName evidence="5">Ancillary SecYEG translocon subunit/Cell division coordinator CpoB TPR domain-containing protein</fullName>
    </recommendedName>
</protein>
<dbReference type="PROSITE" id="PS50005">
    <property type="entry name" value="TPR"/>
    <property type="match status" value="6"/>
</dbReference>
<reference evidence="7" key="1">
    <citation type="submission" date="2015-08" db="EMBL/GenBank/DDBJ databases">
        <title>Genome sequencing project for genomic taxonomy and phylogenomics of Bacillus-like bacteria.</title>
        <authorList>
            <person name="Liu B."/>
            <person name="Wang J."/>
            <person name="Zhu Y."/>
            <person name="Liu G."/>
            <person name="Chen Q."/>
            <person name="Chen Z."/>
            <person name="Lan J."/>
            <person name="Che J."/>
            <person name="Ge C."/>
            <person name="Shi H."/>
            <person name="Pan Z."/>
            <person name="Liu X."/>
        </authorList>
    </citation>
    <scope>NUCLEOTIDE SEQUENCE [LARGE SCALE GENOMIC DNA]</scope>
    <source>
        <strain evidence="7">FJAT-22460</strain>
    </source>
</reference>
<dbReference type="InterPro" id="IPR050498">
    <property type="entry name" value="Ycf3"/>
</dbReference>
<feature type="repeat" description="TPR" evidence="3">
    <location>
        <begin position="516"/>
        <end position="549"/>
    </location>
</feature>
<evidence type="ECO:0000259" key="5">
    <source>
        <dbReference type="Pfam" id="PF09976"/>
    </source>
</evidence>